<evidence type="ECO:0000313" key="1">
    <source>
        <dbReference type="EMBL" id="KAJ8677361.1"/>
    </source>
</evidence>
<comment type="caution">
    <text evidence="1">The sequence shown here is derived from an EMBL/GenBank/DDBJ whole genome shotgun (WGS) entry which is preliminary data.</text>
</comment>
<accession>A0ACC2P1R4</accession>
<gene>
    <name evidence="1" type="ORF">QAD02_013148</name>
</gene>
<organism evidence="1 2">
    <name type="scientific">Eretmocerus hayati</name>
    <dbReference type="NCBI Taxonomy" id="131215"/>
    <lineage>
        <taxon>Eukaryota</taxon>
        <taxon>Metazoa</taxon>
        <taxon>Ecdysozoa</taxon>
        <taxon>Arthropoda</taxon>
        <taxon>Hexapoda</taxon>
        <taxon>Insecta</taxon>
        <taxon>Pterygota</taxon>
        <taxon>Neoptera</taxon>
        <taxon>Endopterygota</taxon>
        <taxon>Hymenoptera</taxon>
        <taxon>Apocrita</taxon>
        <taxon>Proctotrupomorpha</taxon>
        <taxon>Chalcidoidea</taxon>
        <taxon>Aphelinidae</taxon>
        <taxon>Aphelininae</taxon>
        <taxon>Eretmocerus</taxon>
    </lineage>
</organism>
<evidence type="ECO:0000313" key="2">
    <source>
        <dbReference type="Proteomes" id="UP001239111"/>
    </source>
</evidence>
<sequence length="685" mass="79038">MDRVEKSTALRVSRFRASFRLSEAERLKEAERKLEETRKEQECDLNSEYETISAKFINDSEVSFCARKNSEMHKCNSSSGLSPPVTSPMEVDFDPHDPFEKLKKDLKVWILESNIPKVAVDRLLKILKGPIPSLPACYKTFLKSNIVFDIKNYSDGSQFVYFGLEKGLRRCINPDLHSDGDILPLQIFLDGLSLYQSSNMQLWPLLGRIYNEPEDVYSPFSIACHCGSGKPKDFAPFFRQFIAEYNQLCRTGIRMGEKIFQIRIQCIIGDKPARSEALCIKGHGSKHACERCDLVAIYFKKRQVYPLMKNCKPRTDESFRLIEDPQHHHKDSPLLELYPAIDMVYQVLLEFMHGQCIGNMKKLLCDYWTNPSLKYLTKAQIMQLSSRLTLLQFCIPAAFQRCTRSLDVLSKWKATEYRLFLLYVGPIVLKGILPEHLYNHFMLFSVGCRILCSPNSCLKYLGHARTYLTAFVELSKKYYGLTSQTFNMPSTVHLADDVENMKCDLSHLTAFPFENYLQFLRKKIKSGFNPLVQLCNRVAEEWELEQKPVQLPVPVEILSPKKDPQECDMVIEKVEYKDVTLSKKVPNDTVLLKSGEIVTIKEMILPGSESNLKKIQIIGEIMEVTRNVFDYPTVSSHLNIHQVKQTKLKKSCLLDNVELKFMRINLRDIKRDPKNLHVVPILHQM</sequence>
<keyword evidence="2" id="KW-1185">Reference proteome</keyword>
<dbReference type="EMBL" id="CM056742">
    <property type="protein sequence ID" value="KAJ8677361.1"/>
    <property type="molecule type" value="Genomic_DNA"/>
</dbReference>
<protein>
    <submittedName>
        <fullName evidence="1">Uncharacterized protein</fullName>
    </submittedName>
</protein>
<dbReference type="Proteomes" id="UP001239111">
    <property type="component" value="Chromosome 2"/>
</dbReference>
<reference evidence="1" key="1">
    <citation type="submission" date="2023-04" db="EMBL/GenBank/DDBJ databases">
        <title>A chromosome-level genome assembly of the parasitoid wasp Eretmocerus hayati.</title>
        <authorList>
            <person name="Zhong Y."/>
            <person name="Liu S."/>
            <person name="Liu Y."/>
        </authorList>
    </citation>
    <scope>NUCLEOTIDE SEQUENCE</scope>
    <source>
        <strain evidence="1">ZJU_SS_LIU_2023</strain>
    </source>
</reference>
<proteinExistence type="predicted"/>
<name>A0ACC2P1R4_9HYME</name>